<protein>
    <submittedName>
        <fullName evidence="1">Uncharacterized protein</fullName>
    </submittedName>
</protein>
<proteinExistence type="predicted"/>
<accession>A0ABV0SPX0</accession>
<evidence type="ECO:0000313" key="2">
    <source>
        <dbReference type="Proteomes" id="UP001482620"/>
    </source>
</evidence>
<reference evidence="1 2" key="1">
    <citation type="submission" date="2021-06" db="EMBL/GenBank/DDBJ databases">
        <authorList>
            <person name="Palmer J.M."/>
        </authorList>
    </citation>
    <scope>NUCLEOTIDE SEQUENCE [LARGE SCALE GENOMIC DNA]</scope>
    <source>
        <strain evidence="2">if_2019</strain>
        <tissue evidence="1">Muscle</tissue>
    </source>
</reference>
<keyword evidence="2" id="KW-1185">Reference proteome</keyword>
<evidence type="ECO:0000313" key="1">
    <source>
        <dbReference type="EMBL" id="MEQ2222625.1"/>
    </source>
</evidence>
<feature type="non-terminal residue" evidence="1">
    <location>
        <position position="1"/>
    </location>
</feature>
<gene>
    <name evidence="1" type="ORF">ILYODFUR_028257</name>
</gene>
<comment type="caution">
    <text evidence="1">The sequence shown here is derived from an EMBL/GenBank/DDBJ whole genome shotgun (WGS) entry which is preliminary data.</text>
</comment>
<dbReference type="EMBL" id="JAHRIQ010003832">
    <property type="protein sequence ID" value="MEQ2222625.1"/>
    <property type="molecule type" value="Genomic_DNA"/>
</dbReference>
<organism evidence="1 2">
    <name type="scientific">Ilyodon furcidens</name>
    <name type="common">goldbreast splitfin</name>
    <dbReference type="NCBI Taxonomy" id="33524"/>
    <lineage>
        <taxon>Eukaryota</taxon>
        <taxon>Metazoa</taxon>
        <taxon>Chordata</taxon>
        <taxon>Craniata</taxon>
        <taxon>Vertebrata</taxon>
        <taxon>Euteleostomi</taxon>
        <taxon>Actinopterygii</taxon>
        <taxon>Neopterygii</taxon>
        <taxon>Teleostei</taxon>
        <taxon>Neoteleostei</taxon>
        <taxon>Acanthomorphata</taxon>
        <taxon>Ovalentaria</taxon>
        <taxon>Atherinomorphae</taxon>
        <taxon>Cyprinodontiformes</taxon>
        <taxon>Goodeidae</taxon>
        <taxon>Ilyodon</taxon>
    </lineage>
</organism>
<sequence length="177" mass="20422">CGSGTKRLKYRQTWTMRLIGGACKSHKHTLCSHFISYTLLLVFTKIKSGNHMTATLCFYASGLGEDHLPKFKLSMRICKKGDLIDFNCGMVYFRRLIHWDFTHNHLSGLQQVARKIGNIQWAASVCLKIVDTISEGPYREELTECCFFQLGTGNYGYNSHRLTKLDITDWKHFVTFR</sequence>
<name>A0ABV0SPX0_9TELE</name>
<dbReference type="Proteomes" id="UP001482620">
    <property type="component" value="Unassembled WGS sequence"/>
</dbReference>